<dbReference type="InterPro" id="IPR036282">
    <property type="entry name" value="Glutathione-S-Trfase_C_sf"/>
</dbReference>
<dbReference type="AlphaFoldDB" id="R1F6B4"/>
<comment type="catalytic activity">
    <reaction evidence="3">
        <text>RX + glutathione = an S-substituted glutathione + a halide anion + H(+)</text>
        <dbReference type="Rhea" id="RHEA:16437"/>
        <dbReference type="ChEBI" id="CHEBI:15378"/>
        <dbReference type="ChEBI" id="CHEBI:16042"/>
        <dbReference type="ChEBI" id="CHEBI:17792"/>
        <dbReference type="ChEBI" id="CHEBI:57925"/>
        <dbReference type="ChEBI" id="CHEBI:90779"/>
        <dbReference type="EC" id="2.5.1.18"/>
    </reaction>
</comment>
<evidence type="ECO:0000256" key="3">
    <source>
        <dbReference type="ARBA" id="ARBA00047960"/>
    </source>
</evidence>
<dbReference type="InterPro" id="IPR004045">
    <property type="entry name" value="Glutathione_S-Trfase_N"/>
</dbReference>
<evidence type="ECO:0000313" key="8">
    <source>
        <dbReference type="Proteomes" id="UP000013526"/>
    </source>
</evidence>
<dbReference type="InterPro" id="IPR010987">
    <property type="entry name" value="Glutathione-S-Trfase_C-like"/>
</dbReference>
<dbReference type="SUPFAM" id="SSF47616">
    <property type="entry name" value="GST C-terminal domain-like"/>
    <property type="match status" value="1"/>
</dbReference>
<gene>
    <name evidence="7" type="ORF">G113_09707</name>
</gene>
<comment type="similarity">
    <text evidence="4">Belongs to the GST superfamily.</text>
</comment>
<dbReference type="SFLD" id="SFLDG01150">
    <property type="entry name" value="Main.1:_Beta-like"/>
    <property type="match status" value="1"/>
</dbReference>
<accession>R1F6B4</accession>
<dbReference type="GO" id="GO:0004601">
    <property type="term" value="F:peroxidase activity"/>
    <property type="evidence" value="ECO:0007669"/>
    <property type="project" value="UniProtKB-ARBA"/>
</dbReference>
<organism evidence="7 8">
    <name type="scientific">Aeromonas molluscorum 848</name>
    <dbReference type="NCBI Taxonomy" id="1268236"/>
    <lineage>
        <taxon>Bacteria</taxon>
        <taxon>Pseudomonadati</taxon>
        <taxon>Pseudomonadota</taxon>
        <taxon>Gammaproteobacteria</taxon>
        <taxon>Aeromonadales</taxon>
        <taxon>Aeromonadaceae</taxon>
        <taxon>Aeromonas</taxon>
    </lineage>
</organism>
<dbReference type="SFLD" id="SFLDS00019">
    <property type="entry name" value="Glutathione_Transferase_(cytos"/>
    <property type="match status" value="1"/>
</dbReference>
<keyword evidence="2 7" id="KW-0808">Transferase</keyword>
<dbReference type="EMBL" id="AQGQ01000052">
    <property type="protein sequence ID" value="EOD55312.1"/>
    <property type="molecule type" value="Genomic_DNA"/>
</dbReference>
<feature type="domain" description="GST C-terminal" evidence="6">
    <location>
        <begin position="87"/>
        <end position="208"/>
    </location>
</feature>
<dbReference type="PROSITE" id="PS50404">
    <property type="entry name" value="GST_NTER"/>
    <property type="match status" value="1"/>
</dbReference>
<dbReference type="CDD" id="cd03046">
    <property type="entry name" value="GST_N_GTT1_like"/>
    <property type="match status" value="1"/>
</dbReference>
<feature type="domain" description="GST N-terminal" evidence="5">
    <location>
        <begin position="1"/>
        <end position="81"/>
    </location>
</feature>
<evidence type="ECO:0000313" key="7">
    <source>
        <dbReference type="EMBL" id="EOD55312.1"/>
    </source>
</evidence>
<keyword evidence="8" id="KW-1185">Reference proteome</keyword>
<dbReference type="PROSITE" id="PS50405">
    <property type="entry name" value="GST_CTER"/>
    <property type="match status" value="1"/>
</dbReference>
<dbReference type="PATRIC" id="fig|1268236.3.peg.1917"/>
<reference evidence="7 8" key="1">
    <citation type="journal article" date="2013" name="Genome Announc.">
        <title>Draft Genome Sequence of Aeromonas molluscorum Strain 848TT, Isolated from Bivalve Molluscs.</title>
        <authorList>
            <person name="Spataro N."/>
            <person name="Farfan M."/>
            <person name="Albarral V."/>
            <person name="Sanglas A."/>
            <person name="Loren J.G."/>
            <person name="Fuste M.C."/>
            <person name="Bosch E."/>
        </authorList>
    </citation>
    <scope>NUCLEOTIDE SEQUENCE [LARGE SCALE GENOMIC DNA]</scope>
    <source>
        <strain evidence="7 8">848</strain>
    </source>
</reference>
<dbReference type="Gene3D" id="1.20.1050.10">
    <property type="match status" value="1"/>
</dbReference>
<dbReference type="Gene3D" id="3.40.30.10">
    <property type="entry name" value="Glutaredoxin"/>
    <property type="match status" value="1"/>
</dbReference>
<dbReference type="SUPFAM" id="SSF52833">
    <property type="entry name" value="Thioredoxin-like"/>
    <property type="match status" value="1"/>
</dbReference>
<sequence length="208" mass="23409">MIVLHHLNKSRSKRIIWLLEELGLPYEIKAYQRDAASFLAPPELKAIHPLGKSPVIEFDGRVLAESGAITEYLIARHAPHSLAPAPESPEYADYLQWIHFAESSGILPLLLDMFVRKDGSPMRFLPGYAQAECAKVLGYLNAVLSTRRYLVEERLTGADIMNSFLVDLLAQSGQLPHFPHLLAYHQRLMEHPGCRKAEALERELDSAC</sequence>
<dbReference type="EC" id="2.5.1.18" evidence="1"/>
<dbReference type="OrthoDB" id="9810080at2"/>
<evidence type="ECO:0000256" key="1">
    <source>
        <dbReference type="ARBA" id="ARBA00012452"/>
    </source>
</evidence>
<dbReference type="Pfam" id="PF00043">
    <property type="entry name" value="GST_C"/>
    <property type="match status" value="1"/>
</dbReference>
<dbReference type="Pfam" id="PF02798">
    <property type="entry name" value="GST_N"/>
    <property type="match status" value="1"/>
</dbReference>
<evidence type="ECO:0000256" key="2">
    <source>
        <dbReference type="ARBA" id="ARBA00022679"/>
    </source>
</evidence>
<dbReference type="PANTHER" id="PTHR44051:SF9">
    <property type="entry name" value="GLUTATHIONE S-TRANSFERASE 1"/>
    <property type="match status" value="1"/>
</dbReference>
<dbReference type="InterPro" id="IPR036249">
    <property type="entry name" value="Thioredoxin-like_sf"/>
</dbReference>
<comment type="caution">
    <text evidence="7">The sequence shown here is derived from an EMBL/GenBank/DDBJ whole genome shotgun (WGS) entry which is preliminary data.</text>
</comment>
<proteinExistence type="inferred from homology"/>
<dbReference type="GO" id="GO:0005737">
    <property type="term" value="C:cytoplasm"/>
    <property type="evidence" value="ECO:0007669"/>
    <property type="project" value="UniProtKB-ARBA"/>
</dbReference>
<dbReference type="InterPro" id="IPR040079">
    <property type="entry name" value="Glutathione_S-Trfase"/>
</dbReference>
<name>R1F6B4_9GAMM</name>
<dbReference type="RefSeq" id="WP_005899781.1">
    <property type="nucleotide sequence ID" value="NZ_AQGQ01000052.1"/>
</dbReference>
<evidence type="ECO:0000259" key="5">
    <source>
        <dbReference type="PROSITE" id="PS50404"/>
    </source>
</evidence>
<evidence type="ECO:0000259" key="6">
    <source>
        <dbReference type="PROSITE" id="PS50405"/>
    </source>
</evidence>
<dbReference type="PANTHER" id="PTHR44051">
    <property type="entry name" value="GLUTATHIONE S-TRANSFERASE-RELATED"/>
    <property type="match status" value="1"/>
</dbReference>
<dbReference type="GO" id="GO:0004364">
    <property type="term" value="F:glutathione transferase activity"/>
    <property type="evidence" value="ECO:0007669"/>
    <property type="project" value="UniProtKB-EC"/>
</dbReference>
<dbReference type="InterPro" id="IPR004046">
    <property type="entry name" value="GST_C"/>
</dbReference>
<evidence type="ECO:0000256" key="4">
    <source>
        <dbReference type="RuleBase" id="RU003494"/>
    </source>
</evidence>
<dbReference type="SFLD" id="SFLDG00358">
    <property type="entry name" value="Main_(cytGST)"/>
    <property type="match status" value="1"/>
</dbReference>
<protein>
    <recommendedName>
        <fullName evidence="1">glutathione transferase</fullName>
        <ecNumber evidence="1">2.5.1.18</ecNumber>
    </recommendedName>
</protein>
<dbReference type="FunFam" id="3.40.30.10:FF:000156">
    <property type="entry name" value="Glutathione S-transferase 1"/>
    <property type="match status" value="1"/>
</dbReference>
<dbReference type="Proteomes" id="UP000013526">
    <property type="component" value="Unassembled WGS sequence"/>
</dbReference>